<dbReference type="BioCyc" id="BCEN216591:G1G1V-5028-MONOMER"/>
<accession>B4EFN6</accession>
<keyword evidence="2" id="KW-1185">Reference proteome</keyword>
<protein>
    <submittedName>
        <fullName evidence="1">Hypothetical phage protein</fullName>
    </submittedName>
</protein>
<sequence>MKTEVGEFADFCQAVAREMKAKDPTIKSHEVFSSIAFGLWREKVMPVRNGTIDECAMCAEIHSQYPITTDFDRGYDKARKDAAKSIRKLKDRQS</sequence>
<dbReference type="AlphaFoldDB" id="B4EFN6"/>
<evidence type="ECO:0000313" key="1">
    <source>
        <dbReference type="EMBL" id="CAR54885.1"/>
    </source>
</evidence>
<organism evidence="1 2">
    <name type="scientific">Burkholderia cenocepacia (strain ATCC BAA-245 / DSM 16553 / LMG 16656 / NCTC 13227 / J2315 / CF5610)</name>
    <name type="common">Burkholderia cepacia (strain J2315)</name>
    <dbReference type="NCBI Taxonomy" id="216591"/>
    <lineage>
        <taxon>Bacteria</taxon>
        <taxon>Pseudomonadati</taxon>
        <taxon>Pseudomonadota</taxon>
        <taxon>Betaproteobacteria</taxon>
        <taxon>Burkholderiales</taxon>
        <taxon>Burkholderiaceae</taxon>
        <taxon>Burkholderia</taxon>
        <taxon>Burkholderia cepacia complex</taxon>
    </lineage>
</organism>
<proteinExistence type="predicted"/>
<reference evidence="1 2" key="1">
    <citation type="journal article" date="2009" name="J. Bacteriol.">
        <title>The genome of Burkholderia cenocepacia J2315, an epidemic pathogen of cystic fibrosis patients.</title>
        <authorList>
            <person name="Holden M.T."/>
            <person name="Seth-Smith H.M."/>
            <person name="Crossman L.C."/>
            <person name="Sebaihia M."/>
            <person name="Bentley S.D."/>
            <person name="Cerdeno-Tarraga A.M."/>
            <person name="Thomson N.R."/>
            <person name="Bason N."/>
            <person name="Quail M.A."/>
            <person name="Sharp S."/>
            <person name="Cherevach I."/>
            <person name="Churcher C."/>
            <person name="Goodhead I."/>
            <person name="Hauser H."/>
            <person name="Holroyd N."/>
            <person name="Mungall K."/>
            <person name="Scott P."/>
            <person name="Walker D."/>
            <person name="White B."/>
            <person name="Rose H."/>
            <person name="Iversen P."/>
            <person name="Mil-Homens D."/>
            <person name="Rocha E.P."/>
            <person name="Fialho A.M."/>
            <person name="Baldwin A."/>
            <person name="Dowson C."/>
            <person name="Barrell B.G."/>
            <person name="Govan J.R."/>
            <person name="Vandamme P."/>
            <person name="Hart C.A."/>
            <person name="Mahenthiralingam E."/>
            <person name="Parkhill J."/>
        </authorList>
    </citation>
    <scope>NUCLEOTIDE SEQUENCE [LARGE SCALE GENOMIC DNA]</scope>
    <source>
        <strain evidence="2">ATCC BAA-245 / DSM 16553 / LMG 16656 / NCTC 13227 / J2315 / CF5610</strain>
    </source>
</reference>
<evidence type="ECO:0000313" key="2">
    <source>
        <dbReference type="Proteomes" id="UP000001035"/>
    </source>
</evidence>
<name>B4EFN6_BURCJ</name>
<dbReference type="RefSeq" id="WP_012493222.1">
    <property type="nucleotide sequence ID" value="NC_011001.1"/>
</dbReference>
<dbReference type="KEGG" id="bcj:BCAM1030"/>
<dbReference type="Proteomes" id="UP000001035">
    <property type="component" value="Chromosome 2"/>
</dbReference>
<dbReference type="HOGENOM" id="CLU_2380621_0_0_4"/>
<gene>
    <name evidence="1" type="ORF">BCAM1030</name>
</gene>
<dbReference type="EMBL" id="AM747721">
    <property type="protein sequence ID" value="CAR54885.1"/>
    <property type="molecule type" value="Genomic_DNA"/>
</dbReference>